<feature type="transmembrane region" description="Helical" evidence="1">
    <location>
        <begin position="291"/>
        <end position="310"/>
    </location>
</feature>
<organism evidence="2 3">
    <name type="scientific">Sphingomonas edaphi</name>
    <dbReference type="NCBI Taxonomy" id="2315689"/>
    <lineage>
        <taxon>Bacteria</taxon>
        <taxon>Pseudomonadati</taxon>
        <taxon>Pseudomonadota</taxon>
        <taxon>Alphaproteobacteria</taxon>
        <taxon>Sphingomonadales</taxon>
        <taxon>Sphingomonadaceae</taxon>
        <taxon>Sphingomonas</taxon>
    </lineage>
</organism>
<dbReference type="EMBL" id="QXTF01000001">
    <property type="protein sequence ID" value="RIX31753.1"/>
    <property type="molecule type" value="Genomic_DNA"/>
</dbReference>
<dbReference type="SUPFAM" id="SSF53448">
    <property type="entry name" value="Nucleotide-diphospho-sugar transferases"/>
    <property type="match status" value="1"/>
</dbReference>
<dbReference type="AlphaFoldDB" id="A0A418Q1Q5"/>
<dbReference type="InterPro" id="IPR029044">
    <property type="entry name" value="Nucleotide-diphossugar_trans"/>
</dbReference>
<keyword evidence="3" id="KW-1185">Reference proteome</keyword>
<reference evidence="2 3" key="1">
    <citation type="submission" date="2018-09" db="EMBL/GenBank/DDBJ databases">
        <title>Sphingomonas sp. DAC4.</title>
        <authorList>
            <person name="Seo T."/>
        </authorList>
    </citation>
    <scope>NUCLEOTIDE SEQUENCE [LARGE SCALE GENOMIC DNA]</scope>
    <source>
        <strain evidence="2 3">DAC4</strain>
    </source>
</reference>
<keyword evidence="1" id="KW-0472">Membrane</keyword>
<keyword evidence="1" id="KW-1133">Transmembrane helix</keyword>
<evidence type="ECO:0000313" key="3">
    <source>
        <dbReference type="Proteomes" id="UP000285023"/>
    </source>
</evidence>
<evidence type="ECO:0000313" key="2">
    <source>
        <dbReference type="EMBL" id="RIX31753.1"/>
    </source>
</evidence>
<dbReference type="RefSeq" id="WP_119531018.1">
    <property type="nucleotide sequence ID" value="NZ_QXTF01000001.1"/>
</dbReference>
<proteinExistence type="predicted"/>
<protein>
    <submittedName>
        <fullName evidence="2">Uncharacterized protein</fullName>
    </submittedName>
</protein>
<evidence type="ECO:0000256" key="1">
    <source>
        <dbReference type="SAM" id="Phobius"/>
    </source>
</evidence>
<dbReference type="OrthoDB" id="8477220at2"/>
<sequence>MALGALIGAYQEDDAGGLRALLPLAGRTLFEYQARCLAGAGVAPLIVLVERVPVALNEAFDRLRAEGISVVPVSDGNEAASRFEGGTELVLLADGIAPDMADLAGLAEEAGPAIVTVPDDETHSDFERIDGAHRWAGLARVDASMLGATAAMLGDWDLQSTLLRRAVQAGGKLVPAVSGEGRGPFLAAGEAEMAGFERRLLVASRSAREDAVSRYILPLVEEIATEKLMETGLRPSWLVQAALVMTVAAAFFFTRGWHWGAIALLLLSTPLDLVAQRLASLRLSPLPTTMVSRRLLWPAAGLALIALGWFESRHGSGWGAVVAALSAGAFAEAARLERTAAKPPGSHWLFSRRTAIWLSLPFAAADWWSAYLSLLALYAATSFFILQHCRHRIERD</sequence>
<feature type="transmembrane region" description="Helical" evidence="1">
    <location>
        <begin position="237"/>
        <end position="253"/>
    </location>
</feature>
<comment type="caution">
    <text evidence="2">The sequence shown here is derived from an EMBL/GenBank/DDBJ whole genome shotgun (WGS) entry which is preliminary data.</text>
</comment>
<keyword evidence="1" id="KW-0812">Transmembrane</keyword>
<gene>
    <name evidence="2" type="ORF">D3M59_01735</name>
</gene>
<dbReference type="Proteomes" id="UP000285023">
    <property type="component" value="Unassembled WGS sequence"/>
</dbReference>
<accession>A0A418Q1Q5</accession>
<name>A0A418Q1Q5_9SPHN</name>
<feature type="transmembrane region" description="Helical" evidence="1">
    <location>
        <begin position="367"/>
        <end position="386"/>
    </location>
</feature>